<evidence type="ECO:0000256" key="1">
    <source>
        <dbReference type="ARBA" id="ARBA00004651"/>
    </source>
</evidence>
<dbReference type="Pfam" id="PF00892">
    <property type="entry name" value="EamA"/>
    <property type="match status" value="1"/>
</dbReference>
<organism evidence="10 11">
    <name type="scientific">Cylindrotheca closterium</name>
    <dbReference type="NCBI Taxonomy" id="2856"/>
    <lineage>
        <taxon>Eukaryota</taxon>
        <taxon>Sar</taxon>
        <taxon>Stramenopiles</taxon>
        <taxon>Ochrophyta</taxon>
        <taxon>Bacillariophyta</taxon>
        <taxon>Bacillariophyceae</taxon>
        <taxon>Bacillariophycidae</taxon>
        <taxon>Bacillariales</taxon>
        <taxon>Bacillariaceae</taxon>
        <taxon>Cylindrotheca</taxon>
    </lineage>
</organism>
<dbReference type="InterPro" id="IPR051258">
    <property type="entry name" value="Diverse_Substrate_Transporter"/>
</dbReference>
<feature type="chain" id="PRO_5042279943" description="EamA domain-containing protein" evidence="8">
    <location>
        <begin position="17"/>
        <end position="397"/>
    </location>
</feature>
<dbReference type="PANTHER" id="PTHR42920">
    <property type="entry name" value="OS03G0707200 PROTEIN-RELATED"/>
    <property type="match status" value="1"/>
</dbReference>
<comment type="caution">
    <text evidence="10">The sequence shown here is derived from an EMBL/GenBank/DDBJ whole genome shotgun (WGS) entry which is preliminary data.</text>
</comment>
<keyword evidence="3 7" id="KW-0812">Transmembrane</keyword>
<dbReference type="SUPFAM" id="SSF103481">
    <property type="entry name" value="Multidrug resistance efflux transporter EmrE"/>
    <property type="match status" value="1"/>
</dbReference>
<accession>A0AAD2CTC5</accession>
<dbReference type="Proteomes" id="UP001295423">
    <property type="component" value="Unassembled WGS sequence"/>
</dbReference>
<feature type="transmembrane region" description="Helical" evidence="7">
    <location>
        <begin position="372"/>
        <end position="391"/>
    </location>
</feature>
<dbReference type="AlphaFoldDB" id="A0AAD2CTC5"/>
<feature type="signal peptide" evidence="8">
    <location>
        <begin position="1"/>
        <end position="16"/>
    </location>
</feature>
<evidence type="ECO:0000259" key="9">
    <source>
        <dbReference type="Pfam" id="PF00892"/>
    </source>
</evidence>
<evidence type="ECO:0000256" key="6">
    <source>
        <dbReference type="SAM" id="MobiDB-lite"/>
    </source>
</evidence>
<keyword evidence="8" id="KW-0732">Signal</keyword>
<keyword evidence="11" id="KW-1185">Reference proteome</keyword>
<keyword evidence="2" id="KW-1003">Cell membrane</keyword>
<evidence type="ECO:0000256" key="3">
    <source>
        <dbReference type="ARBA" id="ARBA00022692"/>
    </source>
</evidence>
<evidence type="ECO:0000256" key="5">
    <source>
        <dbReference type="ARBA" id="ARBA00023136"/>
    </source>
</evidence>
<keyword evidence="4 7" id="KW-1133">Transmembrane helix</keyword>
<dbReference type="InterPro" id="IPR000620">
    <property type="entry name" value="EamA_dom"/>
</dbReference>
<reference evidence="10" key="1">
    <citation type="submission" date="2023-08" db="EMBL/GenBank/DDBJ databases">
        <authorList>
            <person name="Audoor S."/>
            <person name="Bilcke G."/>
        </authorList>
    </citation>
    <scope>NUCLEOTIDE SEQUENCE</scope>
</reference>
<feature type="domain" description="EamA" evidence="9">
    <location>
        <begin position="313"/>
        <end position="386"/>
    </location>
</feature>
<comment type="subcellular location">
    <subcellularLocation>
        <location evidence="1">Cell membrane</location>
        <topology evidence="1">Multi-pass membrane protein</topology>
    </subcellularLocation>
</comment>
<dbReference type="GO" id="GO:0005886">
    <property type="term" value="C:plasma membrane"/>
    <property type="evidence" value="ECO:0007669"/>
    <property type="project" value="UniProtKB-SubCell"/>
</dbReference>
<protein>
    <recommendedName>
        <fullName evidence="9">EamA domain-containing protein</fullName>
    </recommendedName>
</protein>
<sequence length="397" mass="41604">MRAVSLSFLIISAASAFQSGSIPAARLETRPGRLLETRRYSTQEKSSVSTISPLATKLNESSPQNDFVESSQQTSSLNSDLPEWFEPLAWRGVILVLCALWASNFSATKVVMAQPGVDASLYTVARFGVAVAALLPGAVATLKKSKVDMETVKESIVCGSWVAFGYLGQTLGLLSTTASKSCVICSLNCVFVAVVAEVWRVSRSAVETKFEYSRLIPALIAVIGVAIIELKGAGGDPNIGDLLSFAQPIGFGMGYLQLEDIMAKNPSAGLPVSTIKLGVVFLASLFMYELTPLVNGASDFSLTIPDMSPILASPLAIEGILFTGLITTAAALWVESIAFAKVSATDASIILTTEPLFAALIGALALGETFGASDYVGASLIIGACAAAILMGSEEEH</sequence>
<evidence type="ECO:0000256" key="4">
    <source>
        <dbReference type="ARBA" id="ARBA00022989"/>
    </source>
</evidence>
<feature type="transmembrane region" description="Helical" evidence="7">
    <location>
        <begin position="310"/>
        <end position="334"/>
    </location>
</feature>
<name>A0AAD2CTC5_9STRA</name>
<evidence type="ECO:0000256" key="2">
    <source>
        <dbReference type="ARBA" id="ARBA00022475"/>
    </source>
</evidence>
<gene>
    <name evidence="10" type="ORF">CYCCA115_LOCUS9718</name>
</gene>
<evidence type="ECO:0000256" key="8">
    <source>
        <dbReference type="SAM" id="SignalP"/>
    </source>
</evidence>
<feature type="transmembrane region" description="Helical" evidence="7">
    <location>
        <begin position="346"/>
        <end position="366"/>
    </location>
</feature>
<evidence type="ECO:0000313" key="11">
    <source>
        <dbReference type="Proteomes" id="UP001295423"/>
    </source>
</evidence>
<dbReference type="PANTHER" id="PTHR42920:SF5">
    <property type="entry name" value="EAMA DOMAIN-CONTAINING PROTEIN"/>
    <property type="match status" value="1"/>
</dbReference>
<feature type="region of interest" description="Disordered" evidence="6">
    <location>
        <begin position="38"/>
        <end position="72"/>
    </location>
</feature>
<dbReference type="EMBL" id="CAKOGP040001446">
    <property type="protein sequence ID" value="CAJ1945574.1"/>
    <property type="molecule type" value="Genomic_DNA"/>
</dbReference>
<keyword evidence="5 7" id="KW-0472">Membrane</keyword>
<dbReference type="InterPro" id="IPR037185">
    <property type="entry name" value="EmrE-like"/>
</dbReference>
<evidence type="ECO:0000313" key="10">
    <source>
        <dbReference type="EMBL" id="CAJ1945574.1"/>
    </source>
</evidence>
<evidence type="ECO:0000256" key="7">
    <source>
        <dbReference type="SAM" id="Phobius"/>
    </source>
</evidence>
<feature type="compositionally biased region" description="Polar residues" evidence="6">
    <location>
        <begin position="43"/>
        <end position="72"/>
    </location>
</feature>
<proteinExistence type="predicted"/>